<evidence type="ECO:0000313" key="1">
    <source>
        <dbReference type="EMBL" id="NKY88217.1"/>
    </source>
</evidence>
<accession>A0A7X6M108</accession>
<gene>
    <name evidence="1" type="ORF">HGA07_21670</name>
</gene>
<dbReference type="RefSeq" id="WP_040723799.1">
    <property type="nucleotide sequence ID" value="NZ_CAWPHS010000020.1"/>
</dbReference>
<name>A0A7X6M108_9NOCA</name>
<evidence type="ECO:0000313" key="2">
    <source>
        <dbReference type="Proteomes" id="UP000523447"/>
    </source>
</evidence>
<dbReference type="AlphaFoldDB" id="A0A7X6M108"/>
<protein>
    <submittedName>
        <fullName evidence="1">Uncharacterized protein</fullName>
    </submittedName>
</protein>
<proteinExistence type="predicted"/>
<sequence>MAQQLTVVRSRLGTADMLITDATADLDGLWPRASAWMLRIAVEHAIEELWKSVSPRMVSVTRRAQLLVLPKYIGAQAAGEARVLWAELSVVTHHHDYELNPTVQQLRRWQESSERVVAAIDAAVRAHT</sequence>
<dbReference type="Proteomes" id="UP000523447">
    <property type="component" value="Unassembled WGS sequence"/>
</dbReference>
<keyword evidence="2" id="KW-1185">Reference proteome</keyword>
<reference evidence="1 2" key="1">
    <citation type="submission" date="2020-04" db="EMBL/GenBank/DDBJ databases">
        <title>MicrobeNet Type strains.</title>
        <authorList>
            <person name="Nicholson A.C."/>
        </authorList>
    </citation>
    <scope>NUCLEOTIDE SEQUENCE [LARGE SCALE GENOMIC DNA]</scope>
    <source>
        <strain evidence="1 2">DSM 44445</strain>
    </source>
</reference>
<organism evidence="1 2">
    <name type="scientific">Nocardia veterana</name>
    <dbReference type="NCBI Taxonomy" id="132249"/>
    <lineage>
        <taxon>Bacteria</taxon>
        <taxon>Bacillati</taxon>
        <taxon>Actinomycetota</taxon>
        <taxon>Actinomycetes</taxon>
        <taxon>Mycobacteriales</taxon>
        <taxon>Nocardiaceae</taxon>
        <taxon>Nocardia</taxon>
    </lineage>
</organism>
<comment type="caution">
    <text evidence="1">The sequence shown here is derived from an EMBL/GenBank/DDBJ whole genome shotgun (WGS) entry which is preliminary data.</text>
</comment>
<dbReference type="EMBL" id="JAAXPE010000027">
    <property type="protein sequence ID" value="NKY88217.1"/>
    <property type="molecule type" value="Genomic_DNA"/>
</dbReference>